<evidence type="ECO:0000313" key="1">
    <source>
        <dbReference type="EMBL" id="CAB4006125.1"/>
    </source>
</evidence>
<feature type="non-terminal residue" evidence="1">
    <location>
        <position position="1"/>
    </location>
</feature>
<dbReference type="AlphaFoldDB" id="A0A6S7HJG0"/>
<dbReference type="Proteomes" id="UP001152795">
    <property type="component" value="Unassembled WGS sequence"/>
</dbReference>
<gene>
    <name evidence="1" type="ORF">PACLA_8A046634</name>
</gene>
<accession>A0A6S7HJG0</accession>
<sequence length="57" mass="6426">FYITAFELKGLTVKRTLSVHEKTTFDINVTLRVPFKAINGGISSHQNILLVESLDHI</sequence>
<dbReference type="EMBL" id="CACRXK020005415">
    <property type="protein sequence ID" value="CAB4006125.1"/>
    <property type="molecule type" value="Genomic_DNA"/>
</dbReference>
<name>A0A6S7HJG0_PARCT</name>
<protein>
    <submittedName>
        <fullName evidence="1">Uncharacterized protein</fullName>
    </submittedName>
</protein>
<evidence type="ECO:0000313" key="2">
    <source>
        <dbReference type="Proteomes" id="UP001152795"/>
    </source>
</evidence>
<proteinExistence type="predicted"/>
<reference evidence="1" key="1">
    <citation type="submission" date="2020-04" db="EMBL/GenBank/DDBJ databases">
        <authorList>
            <person name="Alioto T."/>
            <person name="Alioto T."/>
            <person name="Gomez Garrido J."/>
        </authorList>
    </citation>
    <scope>NUCLEOTIDE SEQUENCE</scope>
    <source>
        <strain evidence="1">A484AB</strain>
    </source>
</reference>
<comment type="caution">
    <text evidence="1">The sequence shown here is derived from an EMBL/GenBank/DDBJ whole genome shotgun (WGS) entry which is preliminary data.</text>
</comment>
<organism evidence="1 2">
    <name type="scientific">Paramuricea clavata</name>
    <name type="common">Red gorgonian</name>
    <name type="synonym">Violescent sea-whip</name>
    <dbReference type="NCBI Taxonomy" id="317549"/>
    <lineage>
        <taxon>Eukaryota</taxon>
        <taxon>Metazoa</taxon>
        <taxon>Cnidaria</taxon>
        <taxon>Anthozoa</taxon>
        <taxon>Octocorallia</taxon>
        <taxon>Malacalcyonacea</taxon>
        <taxon>Plexauridae</taxon>
        <taxon>Paramuricea</taxon>
    </lineage>
</organism>
<keyword evidence="2" id="KW-1185">Reference proteome</keyword>